<keyword evidence="1" id="KW-0732">Signal</keyword>
<feature type="chain" id="PRO_5043573279" description="Chitin-binding type-2 domain-containing protein" evidence="1">
    <location>
        <begin position="24"/>
        <end position="250"/>
    </location>
</feature>
<name>A0AAV2RY02_MEGNR</name>
<keyword evidence="4" id="KW-1185">Reference proteome</keyword>
<sequence>SFPEMARTLKLILAYALVSVAKSEDGHSLPSPSYGVPDLDTAASEIVEEVDPIARLAGNIPGGGVPGEEYPILRSVPDTGFACEDMEFPGYYADTSDEAGCQVFHICKDDLHQDSFLCPNGSLFNQQYFVCDWWFNVDCAASSDFFRLNSDIGKLPEVDLLRSASDLSNSYAPPSDVAPPAELYNLPRDEETVITTAPPPPPTEVYNIRQEEVTEPAQLYNLPEPTTLPPPPPPPANLYYTPNRRRSFFG</sequence>
<dbReference type="Gene3D" id="2.170.140.10">
    <property type="entry name" value="Chitin binding domain"/>
    <property type="match status" value="1"/>
</dbReference>
<evidence type="ECO:0000313" key="3">
    <source>
        <dbReference type="EMBL" id="CAL4146884.1"/>
    </source>
</evidence>
<evidence type="ECO:0000259" key="2">
    <source>
        <dbReference type="PROSITE" id="PS50940"/>
    </source>
</evidence>
<evidence type="ECO:0000256" key="1">
    <source>
        <dbReference type="SAM" id="SignalP"/>
    </source>
</evidence>
<dbReference type="InterPro" id="IPR036508">
    <property type="entry name" value="Chitin-bd_dom_sf"/>
</dbReference>
<dbReference type="InterPro" id="IPR002557">
    <property type="entry name" value="Chitin-bd_dom"/>
</dbReference>
<dbReference type="EMBL" id="CAXKWB010035642">
    <property type="protein sequence ID" value="CAL4146884.1"/>
    <property type="molecule type" value="Genomic_DNA"/>
</dbReference>
<dbReference type="SUPFAM" id="SSF57625">
    <property type="entry name" value="Invertebrate chitin-binding proteins"/>
    <property type="match status" value="1"/>
</dbReference>
<gene>
    <name evidence="3" type="ORF">MNOR_LOCUS29941</name>
</gene>
<organism evidence="3 4">
    <name type="scientific">Meganyctiphanes norvegica</name>
    <name type="common">Northern krill</name>
    <name type="synonym">Thysanopoda norvegica</name>
    <dbReference type="NCBI Taxonomy" id="48144"/>
    <lineage>
        <taxon>Eukaryota</taxon>
        <taxon>Metazoa</taxon>
        <taxon>Ecdysozoa</taxon>
        <taxon>Arthropoda</taxon>
        <taxon>Crustacea</taxon>
        <taxon>Multicrustacea</taxon>
        <taxon>Malacostraca</taxon>
        <taxon>Eumalacostraca</taxon>
        <taxon>Eucarida</taxon>
        <taxon>Euphausiacea</taxon>
        <taxon>Euphausiidae</taxon>
        <taxon>Meganyctiphanes</taxon>
    </lineage>
</organism>
<comment type="caution">
    <text evidence="3">The sequence shown here is derived from an EMBL/GenBank/DDBJ whole genome shotgun (WGS) entry which is preliminary data.</text>
</comment>
<dbReference type="Proteomes" id="UP001497623">
    <property type="component" value="Unassembled WGS sequence"/>
</dbReference>
<proteinExistence type="predicted"/>
<dbReference type="GO" id="GO:0008061">
    <property type="term" value="F:chitin binding"/>
    <property type="evidence" value="ECO:0007669"/>
    <property type="project" value="InterPro"/>
</dbReference>
<dbReference type="Pfam" id="PF01607">
    <property type="entry name" value="CBM_14"/>
    <property type="match status" value="1"/>
</dbReference>
<dbReference type="InterPro" id="IPR052976">
    <property type="entry name" value="Scoloptoxin-like"/>
</dbReference>
<dbReference type="PROSITE" id="PS50940">
    <property type="entry name" value="CHIT_BIND_II"/>
    <property type="match status" value="1"/>
</dbReference>
<dbReference type="PANTHER" id="PTHR22933:SF42">
    <property type="entry name" value="FI18455P1-RELATED"/>
    <property type="match status" value="1"/>
</dbReference>
<feature type="domain" description="Chitin-binding type-2" evidence="2">
    <location>
        <begin position="80"/>
        <end position="141"/>
    </location>
</feature>
<dbReference type="AlphaFoldDB" id="A0AAV2RY02"/>
<feature type="signal peptide" evidence="1">
    <location>
        <begin position="1"/>
        <end position="23"/>
    </location>
</feature>
<evidence type="ECO:0000313" key="4">
    <source>
        <dbReference type="Proteomes" id="UP001497623"/>
    </source>
</evidence>
<feature type="non-terminal residue" evidence="3">
    <location>
        <position position="1"/>
    </location>
</feature>
<dbReference type="PANTHER" id="PTHR22933">
    <property type="entry name" value="FI18007P1-RELATED"/>
    <property type="match status" value="1"/>
</dbReference>
<protein>
    <recommendedName>
        <fullName evidence="2">Chitin-binding type-2 domain-containing protein</fullName>
    </recommendedName>
</protein>
<dbReference type="SMART" id="SM00494">
    <property type="entry name" value="ChtBD2"/>
    <property type="match status" value="1"/>
</dbReference>
<accession>A0AAV2RY02</accession>
<dbReference type="GO" id="GO:0005576">
    <property type="term" value="C:extracellular region"/>
    <property type="evidence" value="ECO:0007669"/>
    <property type="project" value="InterPro"/>
</dbReference>
<reference evidence="3 4" key="1">
    <citation type="submission" date="2024-05" db="EMBL/GenBank/DDBJ databases">
        <authorList>
            <person name="Wallberg A."/>
        </authorList>
    </citation>
    <scope>NUCLEOTIDE SEQUENCE [LARGE SCALE GENOMIC DNA]</scope>
</reference>